<proteinExistence type="predicted"/>
<dbReference type="EMBL" id="CADEBD010000309">
    <property type="protein sequence ID" value="CAB3240122.1"/>
    <property type="molecule type" value="Genomic_DNA"/>
</dbReference>
<name>A0A8S1A6J1_ARCPL</name>
<accession>A0A8S1A6J1</accession>
<dbReference type="AlphaFoldDB" id="A0A8S1A6J1"/>
<evidence type="ECO:0000313" key="2">
    <source>
        <dbReference type="Proteomes" id="UP000494256"/>
    </source>
</evidence>
<gene>
    <name evidence="1" type="ORF">APLA_LOCUS8844</name>
</gene>
<comment type="caution">
    <text evidence="1">The sequence shown here is derived from an EMBL/GenBank/DDBJ whole genome shotgun (WGS) entry which is preliminary data.</text>
</comment>
<dbReference type="Proteomes" id="UP000494256">
    <property type="component" value="Unassembled WGS sequence"/>
</dbReference>
<evidence type="ECO:0000313" key="1">
    <source>
        <dbReference type="EMBL" id="CAB3240122.1"/>
    </source>
</evidence>
<organism evidence="1 2">
    <name type="scientific">Arctia plantaginis</name>
    <name type="common">Wood tiger moth</name>
    <name type="synonym">Phalaena plantaginis</name>
    <dbReference type="NCBI Taxonomy" id="874455"/>
    <lineage>
        <taxon>Eukaryota</taxon>
        <taxon>Metazoa</taxon>
        <taxon>Ecdysozoa</taxon>
        <taxon>Arthropoda</taxon>
        <taxon>Hexapoda</taxon>
        <taxon>Insecta</taxon>
        <taxon>Pterygota</taxon>
        <taxon>Neoptera</taxon>
        <taxon>Endopterygota</taxon>
        <taxon>Lepidoptera</taxon>
        <taxon>Glossata</taxon>
        <taxon>Ditrysia</taxon>
        <taxon>Noctuoidea</taxon>
        <taxon>Erebidae</taxon>
        <taxon>Arctiinae</taxon>
        <taxon>Arctia</taxon>
    </lineage>
</organism>
<sequence>MEVTGKILLEAICNRNIVHICTEERTRRCIPSSRDEGICRRCGGDHRGGPIPCICYTERPVKFESGASVLRQVHRALRMMPWTISTDKLEQIEEEGDGFDNPGPSDPTRGELIKIREFLETISAKLAGGPLEGTKVSPLYDHPAYIHMFERYHSGLRNALTSLAIALRNALTRKIEQDSMLCDNNKSL</sequence>
<dbReference type="OrthoDB" id="2789670at2759"/>
<reference evidence="1 2" key="1">
    <citation type="submission" date="2020-04" db="EMBL/GenBank/DDBJ databases">
        <authorList>
            <person name="Wallbank WR R."/>
            <person name="Pardo Diaz C."/>
            <person name="Kozak K."/>
            <person name="Martin S."/>
            <person name="Jiggins C."/>
            <person name="Moest M."/>
            <person name="Warren A I."/>
            <person name="Byers J.R.P. K."/>
            <person name="Montejo-Kovacevich G."/>
            <person name="Yen C E."/>
        </authorList>
    </citation>
    <scope>NUCLEOTIDE SEQUENCE [LARGE SCALE GENOMIC DNA]</scope>
</reference>
<protein>
    <submittedName>
        <fullName evidence="1">Uncharacterized protein</fullName>
    </submittedName>
</protein>